<evidence type="ECO:0000313" key="1">
    <source>
        <dbReference type="EMBL" id="MBX51298.1"/>
    </source>
</evidence>
<accession>A0A2P2P962</accession>
<organism evidence="1">
    <name type="scientific">Rhizophora mucronata</name>
    <name type="common">Asiatic mangrove</name>
    <dbReference type="NCBI Taxonomy" id="61149"/>
    <lineage>
        <taxon>Eukaryota</taxon>
        <taxon>Viridiplantae</taxon>
        <taxon>Streptophyta</taxon>
        <taxon>Embryophyta</taxon>
        <taxon>Tracheophyta</taxon>
        <taxon>Spermatophyta</taxon>
        <taxon>Magnoliopsida</taxon>
        <taxon>eudicotyledons</taxon>
        <taxon>Gunneridae</taxon>
        <taxon>Pentapetalae</taxon>
        <taxon>rosids</taxon>
        <taxon>fabids</taxon>
        <taxon>Malpighiales</taxon>
        <taxon>Rhizophoraceae</taxon>
        <taxon>Rhizophora</taxon>
    </lineage>
</organism>
<reference evidence="1" key="1">
    <citation type="submission" date="2018-02" db="EMBL/GenBank/DDBJ databases">
        <title>Rhizophora mucronata_Transcriptome.</title>
        <authorList>
            <person name="Meera S.P."/>
            <person name="Sreeshan A."/>
            <person name="Augustine A."/>
        </authorList>
    </citation>
    <scope>NUCLEOTIDE SEQUENCE</scope>
    <source>
        <tissue evidence="1">Leaf</tissue>
    </source>
</reference>
<name>A0A2P2P962_RHIMU</name>
<dbReference type="AlphaFoldDB" id="A0A2P2P962"/>
<proteinExistence type="predicted"/>
<dbReference type="EMBL" id="GGEC01070814">
    <property type="protein sequence ID" value="MBX51298.1"/>
    <property type="molecule type" value="Transcribed_RNA"/>
</dbReference>
<sequence>MIFSSEYLELEITDTIFSLLSSF</sequence>
<protein>
    <submittedName>
        <fullName evidence="1">Uncharacterized protein</fullName>
    </submittedName>
</protein>